<reference evidence="5" key="1">
    <citation type="submission" date="2023-08" db="EMBL/GenBank/DDBJ databases">
        <title>Draft sequence of the Babesia gibsoni genome.</title>
        <authorList>
            <person name="Yamagishi J.Y."/>
            <person name="Xuan X.X."/>
        </authorList>
    </citation>
    <scope>NUCLEOTIDE SEQUENCE</scope>
    <source>
        <strain evidence="5">Azabu</strain>
    </source>
</reference>
<proteinExistence type="inferred from homology"/>
<comment type="similarity">
    <text evidence="2">Belongs to the ESS2 family.</text>
</comment>
<evidence type="ECO:0000313" key="6">
    <source>
        <dbReference type="Proteomes" id="UP001230268"/>
    </source>
</evidence>
<accession>A0AAD8P9D2</accession>
<protein>
    <submittedName>
        <fullName evidence="5">Uncharacterized protein</fullName>
    </submittedName>
</protein>
<gene>
    <name evidence="5" type="ORF">BgAZ_203060</name>
</gene>
<feature type="compositionally biased region" description="Polar residues" evidence="4">
    <location>
        <begin position="295"/>
        <end position="309"/>
    </location>
</feature>
<dbReference type="Pfam" id="PF09751">
    <property type="entry name" value="Es2"/>
    <property type="match status" value="2"/>
</dbReference>
<comment type="subcellular location">
    <subcellularLocation>
        <location evidence="1">Nucleus</location>
    </subcellularLocation>
</comment>
<dbReference type="PANTHER" id="PTHR12940">
    <property type="entry name" value="ES-2 PROTEIN - RELATED"/>
    <property type="match status" value="1"/>
</dbReference>
<dbReference type="AlphaFoldDB" id="A0AAD8P9D2"/>
<feature type="region of interest" description="Disordered" evidence="4">
    <location>
        <begin position="295"/>
        <end position="315"/>
    </location>
</feature>
<feature type="compositionally biased region" description="Polar residues" evidence="4">
    <location>
        <begin position="24"/>
        <end position="43"/>
    </location>
</feature>
<keyword evidence="6" id="KW-1185">Reference proteome</keyword>
<dbReference type="Proteomes" id="UP001230268">
    <property type="component" value="Unassembled WGS sequence"/>
</dbReference>
<evidence type="ECO:0000256" key="1">
    <source>
        <dbReference type="ARBA" id="ARBA00004123"/>
    </source>
</evidence>
<name>A0AAD8P9D2_BABGI</name>
<keyword evidence="3" id="KW-0539">Nucleus</keyword>
<evidence type="ECO:0000256" key="4">
    <source>
        <dbReference type="SAM" id="MobiDB-lite"/>
    </source>
</evidence>
<dbReference type="GO" id="GO:0071013">
    <property type="term" value="C:catalytic step 2 spliceosome"/>
    <property type="evidence" value="ECO:0007669"/>
    <property type="project" value="TreeGrafter"/>
</dbReference>
<feature type="region of interest" description="Disordered" evidence="4">
    <location>
        <begin position="1"/>
        <end position="75"/>
    </location>
</feature>
<dbReference type="PANTHER" id="PTHR12940:SF0">
    <property type="entry name" value="SPLICING FACTOR ESS-2 HOMOLOG"/>
    <property type="match status" value="1"/>
</dbReference>
<sequence length="457" mass="51176">MKRKIVGGKAPRGEADISLDDTVPTGSPASADVTSHGSSNKSSDNPDKEDKTHSASNDEEVNDVTSSASDRIDKRKRHNALALRGHEGGLVSCGPGEVDHRVNDVSVIPKDSIVPHADMLKRIRTNYKLKELSEEDYVGCLETIIERDYFPELVRLRLTNALMEAETKGDDETAALVRKRLEQYDHDRDMHVQLTTLGNEKVSLNLGKGGLTLDEFSRIFTSEDNRSFGKLMEQAIIRTNKRNHWMEEGERKHNLAISNIQKNTNLGIKDKDVLSNAYVSRNALFFGQPENTSSKGTKCTIRTANTSMPSDHGDRMEQLNHKQKMKRTGKVKQDYYDKVNDLISQYGLRECKELLEDEQKVMYDFVSTPLLASSGKKEYTVPQPVTREAIADRLLKKYNASSSKTPIPGTPTCRTPLLVQNLIAKHKQGADLQLRKSYSSAKYSRGSTRSSVISHNK</sequence>
<dbReference type="InterPro" id="IPR019148">
    <property type="entry name" value="Nuclear_protein_DGCR14_ESS-2"/>
</dbReference>
<comment type="caution">
    <text evidence="5">The sequence shown here is derived from an EMBL/GenBank/DDBJ whole genome shotgun (WGS) entry which is preliminary data.</text>
</comment>
<evidence type="ECO:0000256" key="2">
    <source>
        <dbReference type="ARBA" id="ARBA00009072"/>
    </source>
</evidence>
<dbReference type="EMBL" id="JAVEPI010000002">
    <property type="protein sequence ID" value="KAK1443430.1"/>
    <property type="molecule type" value="Genomic_DNA"/>
</dbReference>
<evidence type="ECO:0000313" key="5">
    <source>
        <dbReference type="EMBL" id="KAK1443430.1"/>
    </source>
</evidence>
<feature type="compositionally biased region" description="Basic and acidic residues" evidence="4">
    <location>
        <begin position="44"/>
        <end position="53"/>
    </location>
</feature>
<organism evidence="5 6">
    <name type="scientific">Babesia gibsoni</name>
    <dbReference type="NCBI Taxonomy" id="33632"/>
    <lineage>
        <taxon>Eukaryota</taxon>
        <taxon>Sar</taxon>
        <taxon>Alveolata</taxon>
        <taxon>Apicomplexa</taxon>
        <taxon>Aconoidasida</taxon>
        <taxon>Piroplasmida</taxon>
        <taxon>Babesiidae</taxon>
        <taxon>Babesia</taxon>
    </lineage>
</organism>
<evidence type="ECO:0000256" key="3">
    <source>
        <dbReference type="ARBA" id="ARBA00023242"/>
    </source>
</evidence>